<evidence type="ECO:0000313" key="5">
    <source>
        <dbReference type="Proteomes" id="UP001143347"/>
    </source>
</evidence>
<keyword evidence="2" id="KW-0472">Membrane</keyword>
<feature type="transmembrane region" description="Helical" evidence="2">
    <location>
        <begin position="102"/>
        <end position="128"/>
    </location>
</feature>
<dbReference type="AlphaFoldDB" id="A0A9X3D8G8"/>
<gene>
    <name evidence="4" type="ORF">OSB52_21950</name>
</gene>
<evidence type="ECO:0000259" key="3">
    <source>
        <dbReference type="Pfam" id="PF02517"/>
    </source>
</evidence>
<feature type="transmembrane region" description="Helical" evidence="2">
    <location>
        <begin position="223"/>
        <end position="245"/>
    </location>
</feature>
<feature type="region of interest" description="Disordered" evidence="1">
    <location>
        <begin position="1"/>
        <end position="24"/>
    </location>
</feature>
<dbReference type="RefSeq" id="WP_266063515.1">
    <property type="nucleotide sequence ID" value="NZ_JAPKFM010000031.1"/>
</dbReference>
<feature type="transmembrane region" description="Helical" evidence="2">
    <location>
        <begin position="32"/>
        <end position="51"/>
    </location>
</feature>
<keyword evidence="2" id="KW-0812">Transmembrane</keyword>
<keyword evidence="2" id="KW-1133">Transmembrane helix</keyword>
<feature type="compositionally biased region" description="Polar residues" evidence="1">
    <location>
        <begin position="1"/>
        <end position="10"/>
    </location>
</feature>
<dbReference type="GO" id="GO:0080120">
    <property type="term" value="P:CAAX-box protein maturation"/>
    <property type="evidence" value="ECO:0007669"/>
    <property type="project" value="UniProtKB-ARBA"/>
</dbReference>
<name>A0A9X3D8G8_9ACTN</name>
<dbReference type="InterPro" id="IPR003675">
    <property type="entry name" value="Rce1/LyrA-like_dom"/>
</dbReference>
<evidence type="ECO:0000256" key="2">
    <source>
        <dbReference type="SAM" id="Phobius"/>
    </source>
</evidence>
<dbReference type="GO" id="GO:0004175">
    <property type="term" value="F:endopeptidase activity"/>
    <property type="evidence" value="ECO:0007669"/>
    <property type="project" value="UniProtKB-ARBA"/>
</dbReference>
<organism evidence="4 5">
    <name type="scientific">Gordonia aquimaris</name>
    <dbReference type="NCBI Taxonomy" id="2984863"/>
    <lineage>
        <taxon>Bacteria</taxon>
        <taxon>Bacillati</taxon>
        <taxon>Actinomycetota</taxon>
        <taxon>Actinomycetes</taxon>
        <taxon>Mycobacteriales</taxon>
        <taxon>Gordoniaceae</taxon>
        <taxon>Gordonia</taxon>
    </lineage>
</organism>
<feature type="transmembrane region" description="Helical" evidence="2">
    <location>
        <begin position="57"/>
        <end position="81"/>
    </location>
</feature>
<dbReference type="Proteomes" id="UP001143347">
    <property type="component" value="Unassembled WGS sequence"/>
</dbReference>
<reference evidence="4" key="1">
    <citation type="submission" date="2022-10" db="EMBL/GenBank/DDBJ databases">
        <title>WGS of marine actinomycetes from Thailand.</title>
        <authorList>
            <person name="Thawai C."/>
        </authorList>
    </citation>
    <scope>NUCLEOTIDE SEQUENCE</scope>
    <source>
        <strain evidence="4">SW21</strain>
    </source>
</reference>
<proteinExistence type="predicted"/>
<dbReference type="EMBL" id="JAPKFM010000031">
    <property type="protein sequence ID" value="MCX2966745.1"/>
    <property type="molecule type" value="Genomic_DNA"/>
</dbReference>
<evidence type="ECO:0000313" key="4">
    <source>
        <dbReference type="EMBL" id="MCX2966745.1"/>
    </source>
</evidence>
<protein>
    <submittedName>
        <fullName evidence="4">Type II CAAX endopeptidase family protein</fullName>
    </submittedName>
</protein>
<keyword evidence="5" id="KW-1185">Reference proteome</keyword>
<evidence type="ECO:0000256" key="1">
    <source>
        <dbReference type="SAM" id="MobiDB-lite"/>
    </source>
</evidence>
<feature type="domain" description="CAAX prenyl protease 2/Lysostaphin resistance protein A-like" evidence="3">
    <location>
        <begin position="150"/>
        <end position="235"/>
    </location>
</feature>
<comment type="caution">
    <text evidence="4">The sequence shown here is derived from an EMBL/GenBank/DDBJ whole genome shotgun (WGS) entry which is preliminary data.</text>
</comment>
<feature type="transmembrane region" description="Helical" evidence="2">
    <location>
        <begin position="188"/>
        <end position="216"/>
    </location>
</feature>
<dbReference type="Pfam" id="PF02517">
    <property type="entry name" value="Rce1-like"/>
    <property type="match status" value="1"/>
</dbReference>
<accession>A0A9X3D8G8</accession>
<sequence length="247" mass="25581">MTADLTTFAQRLTEPAPGTKRDDPGALRRRRIVVAVFVVIGAIILGFSLSAEPGAASFVPMTIALAAAWLIGGFLSGPIRLGRFGWRPPESETSPKSSTGSASAVGAAALGIAVGVAVGAAFVLGALITREIEVLASLVRNVLAFRDEGSVVLITAITLGNGLAEEIFFRGAVYSAVQKHQPLIWSTLLYALVTLASGNVMLGFAAIVLGSVCAVLRRATDGVLAPICTHVIWGAIILFCLPPIFGT</sequence>